<dbReference type="InterPro" id="IPR050188">
    <property type="entry name" value="RluA_PseudoU_synthase"/>
</dbReference>
<dbReference type="PANTHER" id="PTHR21600:SF40">
    <property type="entry name" value="PSEUDOURIDYLATE SYNTHASE RPUSD2"/>
    <property type="match status" value="1"/>
</dbReference>
<dbReference type="InterPro" id="IPR006145">
    <property type="entry name" value="PsdUridine_synth_RsuA/RluA"/>
</dbReference>
<dbReference type="Gene3D" id="3.30.2350.10">
    <property type="entry name" value="Pseudouridine synthase"/>
    <property type="match status" value="1"/>
</dbReference>
<evidence type="ECO:0000256" key="1">
    <source>
        <dbReference type="PROSITE-ProRule" id="PRU00182"/>
    </source>
</evidence>
<dbReference type="VEuPathDB" id="CryptoDB:CMU_037300"/>
<dbReference type="EMBL" id="DS989733">
    <property type="protein sequence ID" value="EEA07556.1"/>
    <property type="molecule type" value="Genomic_DNA"/>
</dbReference>
<keyword evidence="1" id="KW-0694">RNA-binding</keyword>
<dbReference type="eggNOG" id="KOG1919">
    <property type="taxonomic scope" value="Eukaryota"/>
</dbReference>
<evidence type="ECO:0000313" key="4">
    <source>
        <dbReference type="Proteomes" id="UP000001460"/>
    </source>
</evidence>
<dbReference type="STRING" id="441375.B6AH65"/>
<evidence type="ECO:0000259" key="2">
    <source>
        <dbReference type="Pfam" id="PF00849"/>
    </source>
</evidence>
<feature type="domain" description="Pseudouridine synthase RsuA/RluA-like" evidence="2">
    <location>
        <begin position="146"/>
        <end position="366"/>
    </location>
</feature>
<organism evidence="3 4">
    <name type="scientific">Cryptosporidium muris (strain RN66)</name>
    <dbReference type="NCBI Taxonomy" id="441375"/>
    <lineage>
        <taxon>Eukaryota</taxon>
        <taxon>Sar</taxon>
        <taxon>Alveolata</taxon>
        <taxon>Apicomplexa</taxon>
        <taxon>Conoidasida</taxon>
        <taxon>Coccidia</taxon>
        <taxon>Eucoccidiorida</taxon>
        <taxon>Eimeriorina</taxon>
        <taxon>Cryptosporidiidae</taxon>
        <taxon>Cryptosporidium</taxon>
    </lineage>
</organism>
<dbReference type="Pfam" id="PF00849">
    <property type="entry name" value="PseudoU_synth_2"/>
    <property type="match status" value="1"/>
</dbReference>
<proteinExistence type="predicted"/>
<name>B6AH65_CRYMR</name>
<dbReference type="AlphaFoldDB" id="B6AH65"/>
<dbReference type="InterPro" id="IPR006224">
    <property type="entry name" value="PsdUridine_synth_RluA-like_CS"/>
</dbReference>
<dbReference type="PROSITE" id="PS01129">
    <property type="entry name" value="PSI_RLU"/>
    <property type="match status" value="1"/>
</dbReference>
<dbReference type="PANTHER" id="PTHR21600">
    <property type="entry name" value="MITOCHONDRIAL RNA PSEUDOURIDINE SYNTHASE"/>
    <property type="match status" value="1"/>
</dbReference>
<dbReference type="CDD" id="cd00165">
    <property type="entry name" value="S4"/>
    <property type="match status" value="1"/>
</dbReference>
<dbReference type="OrthoDB" id="424794at2759"/>
<dbReference type="InterPro" id="IPR020103">
    <property type="entry name" value="PsdUridine_synth_cat_dom_sf"/>
</dbReference>
<protein>
    <submittedName>
        <fullName evidence="3">RNA pseudouridylate synthase family protein</fullName>
    </submittedName>
</protein>
<dbReference type="GO" id="GO:0000455">
    <property type="term" value="P:enzyme-directed rRNA pseudouridine synthesis"/>
    <property type="evidence" value="ECO:0007669"/>
    <property type="project" value="TreeGrafter"/>
</dbReference>
<evidence type="ECO:0000313" key="3">
    <source>
        <dbReference type="EMBL" id="EEA07556.1"/>
    </source>
</evidence>
<accession>B6AH65</accession>
<dbReference type="GO" id="GO:0003723">
    <property type="term" value="F:RNA binding"/>
    <property type="evidence" value="ECO:0007669"/>
    <property type="project" value="UniProtKB-KW"/>
</dbReference>
<reference evidence="3" key="1">
    <citation type="submission" date="2008-06" db="EMBL/GenBank/DDBJ databases">
        <authorList>
            <person name="Lorenzi H."/>
            <person name="Inman J."/>
            <person name="Miller J."/>
            <person name="Schobel S."/>
            <person name="Amedeo P."/>
            <person name="Caler E.V."/>
            <person name="da Silva J."/>
        </authorList>
    </citation>
    <scope>NUCLEOTIDE SEQUENCE [LARGE SCALE GENOMIC DNA]</scope>
    <source>
        <strain evidence="3">RN66</strain>
    </source>
</reference>
<dbReference type="GeneID" id="6996988"/>
<gene>
    <name evidence="3" type="ORF">CMU_037300</name>
</gene>
<keyword evidence="4" id="KW-1185">Reference proteome</keyword>
<sequence>MAIANNHINYMESNGKLKPVIILETHEFPTAKVTLRDNDKLLEKSNIFQLDSEVKIVPPYIIDYSVSCKMRWRGKTLYDIFSKEFRTRPINEYQKAVNCGKISVNGKPINSLDHHIFNGDIIRHESLMIELPAPLDNVVILYNNKHFLAVYKPYGIPCHPQGRFHKLSLTNIVMSKYFRSETEVIIDNKAASRIINDDKLYAHPINRLDRVTSGLVILSKNCDSTRLLSKVISKSHKYYLAHVEGDFSSLEHVDIGKLFKSTQLVKIQNLEMGLNINFGIKCEAPLEIIKDRVGDSLMTKVSFENGKSALTWFFPLKIEYLSQEDRKKIKLDQVNFESINICHKPNSYVLCKPVTGRTHQIRAHLQYLGFPVTLDHLYSLNRKEYKCSDMIQYPYFGNPYVVNYSFSLQDIDLNEQFLRPSYSVYSDNNFPSNNTGNKDIHFGGGGIMTIDSNMNTIDVQYQLELPLGICLHSLLYAIPTFEDFSKYHIIKCEIFPKWAKYISEMIREWILWKIDSPIDLQQLSSFL</sequence>
<dbReference type="PROSITE" id="PS50889">
    <property type="entry name" value="S4"/>
    <property type="match status" value="1"/>
</dbReference>
<dbReference type="GO" id="GO:0009982">
    <property type="term" value="F:pseudouridine synthase activity"/>
    <property type="evidence" value="ECO:0007669"/>
    <property type="project" value="InterPro"/>
</dbReference>
<dbReference type="Proteomes" id="UP000001460">
    <property type="component" value="Unassembled WGS sequence"/>
</dbReference>
<dbReference type="RefSeq" id="XP_002141905.1">
    <property type="nucleotide sequence ID" value="XM_002141869.1"/>
</dbReference>
<dbReference type="SUPFAM" id="SSF55120">
    <property type="entry name" value="Pseudouridine synthase"/>
    <property type="match status" value="1"/>
</dbReference>